<sequence>MRHRSILTVLSTCVLVVAGVLPAQASVGTTVASPCAQPDGRVAAMVISGRTLYLGGSFARVRDRAGVLQPRAHLAAVDADTCDLLPWRADTDADVYALEASGGVVYAGGAFTHVKGVARARLAALDDTAQVLSFDASLDKPVRAVKAVDGTLYAGGDFLRAQGAARSRLAAYDLTTGLVRGDWKPAANGAVTAIEGLPEAGQVYVGGNFTTVDGSSQPYLTLLATSDGGIDQGFAPWAGYDQPPFPMIDLAVDGRGLYAGGGGSGGHLVVWNLDGTLQRPVYQTDGGVQAVAVDGDSLYVGGHFTNYCLGNTGSGHPFICSNPLSRRKAFEVQLSTGALTGWAPRFNSPHGVLCAVVDPVTHDLWTGGDFTKIGTKAVDHLADFRP</sequence>
<evidence type="ECO:0000256" key="1">
    <source>
        <dbReference type="SAM" id="SignalP"/>
    </source>
</evidence>
<evidence type="ECO:0000313" key="3">
    <source>
        <dbReference type="Proteomes" id="UP001500556"/>
    </source>
</evidence>
<feature type="signal peptide" evidence="1">
    <location>
        <begin position="1"/>
        <end position="25"/>
    </location>
</feature>
<keyword evidence="3" id="KW-1185">Reference proteome</keyword>
<dbReference type="RefSeq" id="WP_345504058.1">
    <property type="nucleotide sequence ID" value="NZ_BAABLO010000011.1"/>
</dbReference>
<name>A0ABP8YFF9_9MICO</name>
<dbReference type="SUPFAM" id="SSF50998">
    <property type="entry name" value="Quinoprotein alcohol dehydrogenase-like"/>
    <property type="match status" value="1"/>
</dbReference>
<organism evidence="2 3">
    <name type="scientific">Pedococcus ginsenosidimutans</name>
    <dbReference type="NCBI Taxonomy" id="490570"/>
    <lineage>
        <taxon>Bacteria</taxon>
        <taxon>Bacillati</taxon>
        <taxon>Actinomycetota</taxon>
        <taxon>Actinomycetes</taxon>
        <taxon>Micrococcales</taxon>
        <taxon>Intrasporangiaceae</taxon>
        <taxon>Pedococcus</taxon>
    </lineage>
</organism>
<comment type="caution">
    <text evidence="2">The sequence shown here is derived from an EMBL/GenBank/DDBJ whole genome shotgun (WGS) entry which is preliminary data.</text>
</comment>
<reference evidence="3" key="1">
    <citation type="journal article" date="2019" name="Int. J. Syst. Evol. Microbiol.">
        <title>The Global Catalogue of Microorganisms (GCM) 10K type strain sequencing project: providing services to taxonomists for standard genome sequencing and annotation.</title>
        <authorList>
            <consortium name="The Broad Institute Genomics Platform"/>
            <consortium name="The Broad Institute Genome Sequencing Center for Infectious Disease"/>
            <person name="Wu L."/>
            <person name="Ma J."/>
        </authorList>
    </citation>
    <scope>NUCLEOTIDE SEQUENCE [LARGE SCALE GENOMIC DNA]</scope>
    <source>
        <strain evidence="3">JCM 18961</strain>
    </source>
</reference>
<dbReference type="Pfam" id="PF17164">
    <property type="entry name" value="DUF5122"/>
    <property type="match status" value="1"/>
</dbReference>
<keyword evidence="1" id="KW-0732">Signal</keyword>
<protein>
    <submittedName>
        <fullName evidence="2">Uncharacterized protein</fullName>
    </submittedName>
</protein>
<dbReference type="EMBL" id="BAABLO010000011">
    <property type="protein sequence ID" value="GAA4727172.1"/>
    <property type="molecule type" value="Genomic_DNA"/>
</dbReference>
<proteinExistence type="predicted"/>
<accession>A0ABP8YFF9</accession>
<dbReference type="Proteomes" id="UP001500556">
    <property type="component" value="Unassembled WGS sequence"/>
</dbReference>
<feature type="chain" id="PRO_5045274951" evidence="1">
    <location>
        <begin position="26"/>
        <end position="386"/>
    </location>
</feature>
<dbReference type="InterPro" id="IPR011047">
    <property type="entry name" value="Quinoprotein_ADH-like_sf"/>
</dbReference>
<gene>
    <name evidence="2" type="ORF">GCM10025782_27140</name>
</gene>
<dbReference type="InterPro" id="IPR013431">
    <property type="entry name" value="Delta_60_rpt"/>
</dbReference>
<evidence type="ECO:0000313" key="2">
    <source>
        <dbReference type="EMBL" id="GAA4727172.1"/>
    </source>
</evidence>